<dbReference type="Gene3D" id="1.25.10.10">
    <property type="entry name" value="Leucine-rich Repeat Variant"/>
    <property type="match status" value="1"/>
</dbReference>
<dbReference type="EnsemblMetazoa" id="XM_038221615.1">
    <property type="protein sequence ID" value="XP_038077543.1"/>
    <property type="gene ID" value="LOC119745327"/>
</dbReference>
<dbReference type="PANTHER" id="PTHR21331:SF2">
    <property type="entry name" value="BRCA1-ASSOCIATED ATM ACTIVATOR 1"/>
    <property type="match status" value="1"/>
</dbReference>
<organism evidence="4 5">
    <name type="scientific">Patiria miniata</name>
    <name type="common">Bat star</name>
    <name type="synonym">Asterina miniata</name>
    <dbReference type="NCBI Taxonomy" id="46514"/>
    <lineage>
        <taxon>Eukaryota</taxon>
        <taxon>Metazoa</taxon>
        <taxon>Echinodermata</taxon>
        <taxon>Eleutherozoa</taxon>
        <taxon>Asterozoa</taxon>
        <taxon>Asteroidea</taxon>
        <taxon>Valvatacea</taxon>
        <taxon>Valvatida</taxon>
        <taxon>Asterinidae</taxon>
        <taxon>Patiria</taxon>
    </lineage>
</organism>
<dbReference type="OrthoDB" id="10057956at2759"/>
<dbReference type="PANTHER" id="PTHR21331">
    <property type="entry name" value="BRCA1-ASSOCIATED ATM ACTIVATOR 1"/>
    <property type="match status" value="1"/>
</dbReference>
<comment type="similarity">
    <text evidence="3">Belongs to the BRAT1 family.</text>
</comment>
<accession>A0A914BMM6</accession>
<evidence type="ECO:0000313" key="4">
    <source>
        <dbReference type="EnsemblMetazoa" id="XP_038077543.1"/>
    </source>
</evidence>
<dbReference type="GO" id="GO:0005737">
    <property type="term" value="C:cytoplasm"/>
    <property type="evidence" value="ECO:0007669"/>
    <property type="project" value="UniProtKB-SubCell"/>
</dbReference>
<comment type="subcellular location">
    <subcellularLocation>
        <location evidence="1">Cytoplasm</location>
    </subcellularLocation>
</comment>
<dbReference type="RefSeq" id="XP_038077543.1">
    <property type="nucleotide sequence ID" value="XM_038221615.1"/>
</dbReference>
<keyword evidence="2" id="KW-0963">Cytoplasm</keyword>
<dbReference type="Proteomes" id="UP000887568">
    <property type="component" value="Unplaced"/>
</dbReference>
<dbReference type="InterPro" id="IPR016024">
    <property type="entry name" value="ARM-type_fold"/>
</dbReference>
<dbReference type="GO" id="GO:0006974">
    <property type="term" value="P:DNA damage response"/>
    <property type="evidence" value="ECO:0007669"/>
    <property type="project" value="InterPro"/>
</dbReference>
<dbReference type="GeneID" id="119734795"/>
<dbReference type="EnsemblMetazoa" id="XM_038208353.1">
    <property type="protein sequence ID" value="XP_038064281.1"/>
    <property type="gene ID" value="LOC119734795"/>
</dbReference>
<evidence type="ECO:0000256" key="3">
    <source>
        <dbReference type="ARBA" id="ARBA00061308"/>
    </source>
</evidence>
<dbReference type="RefSeq" id="XP_038064281.1">
    <property type="nucleotide sequence ID" value="XM_038208353.1"/>
</dbReference>
<protein>
    <submittedName>
        <fullName evidence="4">Uncharacterized protein</fullName>
    </submittedName>
</protein>
<dbReference type="GO" id="GO:0008283">
    <property type="term" value="P:cell population proliferation"/>
    <property type="evidence" value="ECO:0007669"/>
    <property type="project" value="InterPro"/>
</dbReference>
<dbReference type="InterPro" id="IPR038904">
    <property type="entry name" value="BRAT1"/>
</dbReference>
<reference evidence="4" key="1">
    <citation type="submission" date="2022-11" db="UniProtKB">
        <authorList>
            <consortium name="EnsemblMetazoa"/>
        </authorList>
    </citation>
    <scope>IDENTIFICATION</scope>
</reference>
<dbReference type="AlphaFoldDB" id="A0A914BMM6"/>
<name>A0A914BMM6_PATMI</name>
<evidence type="ECO:0000256" key="1">
    <source>
        <dbReference type="ARBA" id="ARBA00004496"/>
    </source>
</evidence>
<keyword evidence="5" id="KW-1185">Reference proteome</keyword>
<sequence length="995" mass="111699">MMADSSQLPQTARDAMILLPDVWNILIDPSKKVVDDTCLEKLLSWMVELADSPATLKNLLDETSVILGFLQKSLNPDCNSTTQVFALRLSAILLNSLNGISVKTQLPYHLPKEKQGFQAGKKSGFNRNSDDLQCKYIGVIIDLVDEHLTGSFKSASWQKASIRTAWFESARALVGCKCPSDIIQRQGILDITFQSLEDNCLFVISAAQQFLADLITAMYTCSNRLPSSLDSMMQSTDTNTSCQHNLEMSNSQQAALARDYTEEYQEPLCKRSRLDHGDDKPIKKPICDCQSYLKTCLKRMTDIMTPVKPVQPRLGTNNCLIKLRTAIMGVWIRLLESQPLIAQAILTDISIVAIISELLQHRSHTSFDMCTTIAEFMSLFLQALHDRNACSDIHVGSKLVAVMIGLPVKLMNIHHFKASIQLASDLYSNTQLSKVKGQSSQFQLSNEDGASLLRLVMLPVDCLHIPSECHPTIPGSSSLFSIYKEYLLKEMMQHKCQCLTLLCHSLSAMQRLIDRGLYHVISQHTNLVDQTTYILSLTLGHRSHQVITDSLMRCHLRGSIKVTKAALGVAMTTVASTTEDACNSKLPEASLMTLFLQLIAVLKNPESDPTVVSKCFDVLGLLLPTCFVKLKHTELTITLAETVTKRMCDPQWAVRDSVISFLQRLLRSPTDELCSWFKCHRLHVRILECIQDGESFVRATAMNALVDISKQEDLWKDLLQTTGKSEIVLVGEFINFLLDDSPGFLRRATVNTYTQWLKVFPWLETGLPGRLQGSTDEACVRMPQSKDNKLANRNATEFAEESSVASQIRSAVSTAMFDLDWEVKHGALIFWQTLLEMCTPVRINTTSDANEREETDQEKLQNSEGKDLCEVTKGTDDQPAKPMFEFLQFLKEEVLIGKLVAVLEDEDPTVARRACQMLLNLYNCLPKEMTVDKMDASDMVTFMKKMQGELEMLNLKELLDEKTKLMDTNGKNPLSLLQDILTGTEENDCKFLDCY</sequence>
<proteinExistence type="inferred from homology"/>
<dbReference type="SUPFAM" id="SSF48371">
    <property type="entry name" value="ARM repeat"/>
    <property type="match status" value="1"/>
</dbReference>
<dbReference type="GeneID" id="119745327"/>
<dbReference type="InterPro" id="IPR011989">
    <property type="entry name" value="ARM-like"/>
</dbReference>
<dbReference type="GO" id="GO:0005634">
    <property type="term" value="C:nucleus"/>
    <property type="evidence" value="ECO:0007669"/>
    <property type="project" value="TreeGrafter"/>
</dbReference>
<evidence type="ECO:0000313" key="5">
    <source>
        <dbReference type="Proteomes" id="UP000887568"/>
    </source>
</evidence>
<evidence type="ECO:0000256" key="2">
    <source>
        <dbReference type="ARBA" id="ARBA00022490"/>
    </source>
</evidence>
<dbReference type="OMA" id="AVICHIT"/>